<keyword evidence="3" id="KW-1185">Reference proteome</keyword>
<dbReference type="PROSITE" id="PS51257">
    <property type="entry name" value="PROKAR_LIPOPROTEIN"/>
    <property type="match status" value="1"/>
</dbReference>
<comment type="caution">
    <text evidence="2">The sequence shown here is derived from an EMBL/GenBank/DDBJ whole genome shotgun (WGS) entry which is preliminary data.</text>
</comment>
<reference evidence="3" key="1">
    <citation type="journal article" date="2019" name="Int. J. Syst. Evol. Microbiol.">
        <title>The Global Catalogue of Microorganisms (GCM) 10K type strain sequencing project: providing services to taxonomists for standard genome sequencing and annotation.</title>
        <authorList>
            <consortium name="The Broad Institute Genomics Platform"/>
            <consortium name="The Broad Institute Genome Sequencing Center for Infectious Disease"/>
            <person name="Wu L."/>
            <person name="Ma J."/>
        </authorList>
    </citation>
    <scope>NUCLEOTIDE SEQUENCE [LARGE SCALE GENOMIC DNA]</scope>
    <source>
        <strain evidence="3">CGMCC 4.7393</strain>
    </source>
</reference>
<evidence type="ECO:0000313" key="2">
    <source>
        <dbReference type="EMBL" id="MFC6997603.1"/>
    </source>
</evidence>
<evidence type="ECO:0000313" key="3">
    <source>
        <dbReference type="Proteomes" id="UP001596405"/>
    </source>
</evidence>
<protein>
    <recommendedName>
        <fullName evidence="4">Lipoprotein</fullName>
    </recommendedName>
</protein>
<gene>
    <name evidence="2" type="ORF">ACFQHR_08200</name>
</gene>
<organism evidence="2 3">
    <name type="scientific">Rufibacter roseus</name>
    <dbReference type="NCBI Taxonomy" id="1567108"/>
    <lineage>
        <taxon>Bacteria</taxon>
        <taxon>Pseudomonadati</taxon>
        <taxon>Bacteroidota</taxon>
        <taxon>Cytophagia</taxon>
        <taxon>Cytophagales</taxon>
        <taxon>Hymenobacteraceae</taxon>
        <taxon>Rufibacter</taxon>
    </lineage>
</organism>
<evidence type="ECO:0008006" key="4">
    <source>
        <dbReference type="Google" id="ProtNLM"/>
    </source>
</evidence>
<dbReference type="Proteomes" id="UP001596405">
    <property type="component" value="Unassembled WGS sequence"/>
</dbReference>
<sequence length="201" mass="22713">MLKTRILWLLVLLIGCKQSTDTTTTVQDEPNFTTTSPTTTGEKVSTKRLLHVVQRTHPFSKPEQPDYFRLLLRGDSITAGQVQFTITTREGTVIHNEVFQAADLEAALVNEMEKPAATTREREAFIIKRMEEFVQPADFVTPAIAANMPPDTAFVTLSYWNQLQERENTIGFKYLLGKEDGRLLVFDPEKKKAVRYGSFGG</sequence>
<keyword evidence="1" id="KW-0732">Signal</keyword>
<dbReference type="EMBL" id="JBHSYQ010000003">
    <property type="protein sequence ID" value="MFC6997603.1"/>
    <property type="molecule type" value="Genomic_DNA"/>
</dbReference>
<evidence type="ECO:0000256" key="1">
    <source>
        <dbReference type="SAM" id="SignalP"/>
    </source>
</evidence>
<feature type="signal peptide" evidence="1">
    <location>
        <begin position="1"/>
        <end position="19"/>
    </location>
</feature>
<feature type="chain" id="PRO_5046675250" description="Lipoprotein" evidence="1">
    <location>
        <begin position="20"/>
        <end position="201"/>
    </location>
</feature>
<name>A0ABW2DKP1_9BACT</name>
<accession>A0ABW2DKP1</accession>
<dbReference type="RefSeq" id="WP_153042114.1">
    <property type="nucleotide sequence ID" value="NZ_JBHSYQ010000003.1"/>
</dbReference>
<proteinExistence type="predicted"/>